<organism evidence="7 8">
    <name type="scientific">Mesosutterella multiformis</name>
    <dbReference type="NCBI Taxonomy" id="2259133"/>
    <lineage>
        <taxon>Bacteria</taxon>
        <taxon>Pseudomonadati</taxon>
        <taxon>Pseudomonadota</taxon>
        <taxon>Betaproteobacteria</taxon>
        <taxon>Burkholderiales</taxon>
        <taxon>Sutterellaceae</taxon>
        <taxon>Mesosutterella</taxon>
    </lineage>
</organism>
<name>A0A388SAX4_9BURK</name>
<evidence type="ECO:0000313" key="7">
    <source>
        <dbReference type="EMBL" id="GBO92793.1"/>
    </source>
</evidence>
<dbReference type="NCBIfam" id="NF008033">
    <property type="entry name" value="PRK10765.1"/>
    <property type="match status" value="1"/>
</dbReference>
<dbReference type="PIRSF" id="PIRSF005426">
    <property type="entry name" value="Frp"/>
    <property type="match status" value="1"/>
</dbReference>
<dbReference type="EMBL" id="BGZJ01000001">
    <property type="protein sequence ID" value="GBO92793.1"/>
    <property type="molecule type" value="Genomic_DNA"/>
</dbReference>
<dbReference type="AlphaFoldDB" id="A0A388SAX4"/>
<evidence type="ECO:0000256" key="1">
    <source>
        <dbReference type="ARBA" id="ARBA00008366"/>
    </source>
</evidence>
<comment type="similarity">
    <text evidence="1 5">Belongs to the flavin oxidoreductase frp family.</text>
</comment>
<feature type="domain" description="Nitroreductase" evidence="6">
    <location>
        <begin position="13"/>
        <end position="163"/>
    </location>
</feature>
<evidence type="ECO:0000256" key="2">
    <source>
        <dbReference type="ARBA" id="ARBA00022630"/>
    </source>
</evidence>
<dbReference type="CDD" id="cd02146">
    <property type="entry name" value="NfsA-like"/>
    <property type="match status" value="1"/>
</dbReference>
<gene>
    <name evidence="7" type="ORF">MESMUL_01470</name>
</gene>
<evidence type="ECO:0000256" key="4">
    <source>
        <dbReference type="ARBA" id="ARBA00023002"/>
    </source>
</evidence>
<protein>
    <submittedName>
        <fullName evidence="7">NADPH-dependent oxidoreductase</fullName>
    </submittedName>
</protein>
<evidence type="ECO:0000256" key="5">
    <source>
        <dbReference type="PIRNR" id="PIRNR005426"/>
    </source>
</evidence>
<sequence length="244" mass="27308">MSATPNPMTDTLRAHTSVRAFTDEPVSQEDLEAIYESARAASSTCFLQVTTVIRITDKELKAKLAELAGNQKHIIAAPEFWVFCADYHRDQVLVPKADLGWTEQLIVGCVDAAIQAQNAFAALEALGLGGVYAGGIRNHIEEVDRLLKLPQNTFPVVGLAFGHPAHKNELKPRLPASITLCENAYQEPDPAELKAYDEQMRNYYQHRSSNAKDTAWSDELERILLRERRPFVLDFLQKKGFAEK</sequence>
<dbReference type="Pfam" id="PF00881">
    <property type="entry name" value="Nitroreductase"/>
    <property type="match status" value="1"/>
</dbReference>
<dbReference type="PANTHER" id="PTHR43425:SF2">
    <property type="entry name" value="OXYGEN-INSENSITIVE NADPH NITROREDUCTASE"/>
    <property type="match status" value="1"/>
</dbReference>
<keyword evidence="2 5" id="KW-0285">Flavoprotein</keyword>
<reference evidence="7 8" key="1">
    <citation type="journal article" date="2018" name="Int. J. Syst. Evol. Microbiol.">
        <title>Mesosutterella multiformis gen. nov., sp. nov., a member of the family Sutterellaceae and Sutterella megalosphaeroides sp. nov., isolated from human faeces.</title>
        <authorList>
            <person name="Sakamoto M."/>
            <person name="Ikeyama N."/>
            <person name="Kunihiro T."/>
            <person name="Iino T."/>
            <person name="Yuki M."/>
            <person name="Ohkuma M."/>
        </authorList>
    </citation>
    <scope>NUCLEOTIDE SEQUENCE [LARGE SCALE GENOMIC DNA]</scope>
    <source>
        <strain evidence="7 8">4NBBH2</strain>
    </source>
</reference>
<proteinExistence type="inferred from homology"/>
<dbReference type="InterPro" id="IPR029479">
    <property type="entry name" value="Nitroreductase"/>
</dbReference>
<dbReference type="GO" id="GO:0016491">
    <property type="term" value="F:oxidoreductase activity"/>
    <property type="evidence" value="ECO:0007669"/>
    <property type="project" value="UniProtKB-UniRule"/>
</dbReference>
<evidence type="ECO:0000256" key="3">
    <source>
        <dbReference type="ARBA" id="ARBA00022643"/>
    </source>
</evidence>
<keyword evidence="8" id="KW-1185">Reference proteome</keyword>
<evidence type="ECO:0000259" key="6">
    <source>
        <dbReference type="Pfam" id="PF00881"/>
    </source>
</evidence>
<accession>A0A388SAX4</accession>
<dbReference type="RefSeq" id="WP_238691359.1">
    <property type="nucleotide sequence ID" value="NZ_BGZJ01000001.1"/>
</dbReference>
<comment type="caution">
    <text evidence="7">The sequence shown here is derived from an EMBL/GenBank/DDBJ whole genome shotgun (WGS) entry which is preliminary data.</text>
</comment>
<dbReference type="Proteomes" id="UP000266091">
    <property type="component" value="Unassembled WGS sequence"/>
</dbReference>
<keyword evidence="3 5" id="KW-0288">FMN</keyword>
<dbReference type="InterPro" id="IPR000415">
    <property type="entry name" value="Nitroreductase-like"/>
</dbReference>
<dbReference type="Gene3D" id="3.40.109.10">
    <property type="entry name" value="NADH Oxidase"/>
    <property type="match status" value="1"/>
</dbReference>
<dbReference type="InterPro" id="IPR016446">
    <property type="entry name" value="Flavin_OxRdtase_Frp"/>
</dbReference>
<keyword evidence="5" id="KW-0521">NADP</keyword>
<dbReference type="SUPFAM" id="SSF55469">
    <property type="entry name" value="FMN-dependent nitroreductase-like"/>
    <property type="match status" value="1"/>
</dbReference>
<keyword evidence="4 5" id="KW-0560">Oxidoreductase</keyword>
<dbReference type="PANTHER" id="PTHR43425">
    <property type="entry name" value="OXYGEN-INSENSITIVE NADPH NITROREDUCTASE"/>
    <property type="match status" value="1"/>
</dbReference>
<evidence type="ECO:0000313" key="8">
    <source>
        <dbReference type="Proteomes" id="UP000266091"/>
    </source>
</evidence>